<dbReference type="SUPFAM" id="SSF82185">
    <property type="entry name" value="Histone H3 K4-specific methyltransferase SET7/9 N-terminal domain"/>
    <property type="match status" value="1"/>
</dbReference>
<comment type="caution">
    <text evidence="3">The sequence shown here is derived from an EMBL/GenBank/DDBJ whole genome shotgun (WGS) entry which is preliminary data.</text>
</comment>
<evidence type="ECO:0000256" key="2">
    <source>
        <dbReference type="SAM" id="MobiDB-lite"/>
    </source>
</evidence>
<dbReference type="SMART" id="SM00698">
    <property type="entry name" value="MORN"/>
    <property type="match status" value="6"/>
</dbReference>
<feature type="region of interest" description="Disordered" evidence="2">
    <location>
        <begin position="314"/>
        <end position="383"/>
    </location>
</feature>
<organism evidence="3 4">
    <name type="scientific">Cylindrotheca closterium</name>
    <dbReference type="NCBI Taxonomy" id="2856"/>
    <lineage>
        <taxon>Eukaryota</taxon>
        <taxon>Sar</taxon>
        <taxon>Stramenopiles</taxon>
        <taxon>Ochrophyta</taxon>
        <taxon>Bacillariophyta</taxon>
        <taxon>Bacillariophyceae</taxon>
        <taxon>Bacillariophycidae</taxon>
        <taxon>Bacillariales</taxon>
        <taxon>Bacillariaceae</taxon>
        <taxon>Cylindrotheca</taxon>
    </lineage>
</organism>
<dbReference type="Proteomes" id="UP001295423">
    <property type="component" value="Unassembled WGS sequence"/>
</dbReference>
<evidence type="ECO:0000313" key="3">
    <source>
        <dbReference type="EMBL" id="CAJ1964821.1"/>
    </source>
</evidence>
<reference evidence="3" key="1">
    <citation type="submission" date="2023-08" db="EMBL/GenBank/DDBJ databases">
        <authorList>
            <person name="Audoor S."/>
            <person name="Bilcke G."/>
        </authorList>
    </citation>
    <scope>NUCLEOTIDE SEQUENCE</scope>
</reference>
<dbReference type="InterPro" id="IPR003409">
    <property type="entry name" value="MORN"/>
</dbReference>
<keyword evidence="1" id="KW-0677">Repeat</keyword>
<feature type="region of interest" description="Disordered" evidence="2">
    <location>
        <begin position="784"/>
        <end position="811"/>
    </location>
</feature>
<dbReference type="PANTHER" id="PTHR43215:SF14">
    <property type="entry name" value="RADIAL SPOKE HEAD 1 HOMOLOG"/>
    <property type="match status" value="1"/>
</dbReference>
<sequence length="1010" mass="112216">MKKKVRSTEDTMSQPNNAFLPSSMDKSDLLLDTELCAALGIYPDSGCCIRHPTIHIISKDETSEKIVRPCPVCESEFLSGGLRQRRSFAFAIMQVQKLHNNEAGWIEFKKNWDHGSMISMKSSETKDDDSRNIEFQADAEHTDTPRRLDLYSPSSILRRTNVHQVAWKEYTWQVVLRTTQVQEWSMAEKDKEIELLKAKLDSLLTVAHTDSLVEMQSSVAPSASEDTASLQENNPTYKQTAVEEAPPRLPHRMSSSRFSANHKETVRRFATNATKEVTEDDRDHSSSSFIDLKTVGGAPRLPRRQVSNDLFTFSPVASNEEDEEDSGSDSDDPEKHRKAMGYSMNSNRGLGRHKAQGRPSKLQARVPPTLPTRRASNEGRTSLVSRDARMSNVSALSDLSDPSMISGLNSIDSLFLQESERDLGITGSVIGGSKTSSAGAFKSLDTIQSEEFVLDRHLSIGTTERLDQSTPVSGNHRKSSKAKENVIAGEEISFIASVMEEPPPAALPMREKSMRELNGGNEQIQQQQQEEDIKLEGSQDIEFDASQDIRFDASQDIRFDASDPSLHVDERFFRRSSIAQMEFSDKDKLLQEASKAFSTPQYVPKKLRAQDFRRMSGKSKPKSIGLETSEDLGRSQRSMQSPPTRQPLTDDMRPASADDVLLKSPPKNNLKPPPPGSQVPMPLGSFTTPPPSAKKPMKLGDFLEKHNSSDSDNDPELEQFGDLPVNSGFLRLDGGSSSPVSCVTMLTTEPTSMMGGSADDDEELEPNIGLSAGGQQRLLPMEEGFHSDEESSSEEESSSSEEDVVARIEDTRETIDVVDQIVNDRYGDSGLYTGRVTADSRIPHGRGVMMYENEREYNGDWRDGRWHGQGEWVNPNGDRYNGTFVFDSRHGEGTYSWRNGNTYKGEFFEDKRQGKGFFTFANGNVYEGEFINGVFEGEGKYTFGNGFYRGSWKGGKYHGVGFLQFHDGSSYSGTFVEGVAHGEGKEVSSDGAITTGLWHQGVAPEKLLNE</sequence>
<feature type="compositionally biased region" description="Acidic residues" evidence="2">
    <location>
        <begin position="319"/>
        <end position="332"/>
    </location>
</feature>
<feature type="compositionally biased region" description="Acidic residues" evidence="2">
    <location>
        <begin position="790"/>
        <end position="803"/>
    </location>
</feature>
<accession>A0AAD2G6T7</accession>
<dbReference type="AlphaFoldDB" id="A0AAD2G6T7"/>
<name>A0AAD2G6T7_9STRA</name>
<feature type="compositionally biased region" description="Polar residues" evidence="2">
    <location>
        <begin position="635"/>
        <end position="647"/>
    </location>
</feature>
<evidence type="ECO:0008006" key="5">
    <source>
        <dbReference type="Google" id="ProtNLM"/>
    </source>
</evidence>
<feature type="compositionally biased region" description="Polar residues" evidence="2">
    <location>
        <begin position="217"/>
        <end position="239"/>
    </location>
</feature>
<dbReference type="PANTHER" id="PTHR43215">
    <property type="entry name" value="RADIAL SPOKE HEAD 1 HOMOLOG"/>
    <property type="match status" value="1"/>
</dbReference>
<evidence type="ECO:0000256" key="1">
    <source>
        <dbReference type="ARBA" id="ARBA00022737"/>
    </source>
</evidence>
<dbReference type="Pfam" id="PF02493">
    <property type="entry name" value="MORN"/>
    <property type="match status" value="6"/>
</dbReference>
<keyword evidence="4" id="KW-1185">Reference proteome</keyword>
<dbReference type="Gene3D" id="2.20.110.10">
    <property type="entry name" value="Histone H3 K4-specific methyltransferase SET7/9 N-terminal domain"/>
    <property type="match status" value="3"/>
</dbReference>
<proteinExistence type="predicted"/>
<dbReference type="EMBL" id="CAKOGP040002202">
    <property type="protein sequence ID" value="CAJ1964821.1"/>
    <property type="molecule type" value="Genomic_DNA"/>
</dbReference>
<feature type="region of interest" description="Disordered" evidence="2">
    <location>
        <begin position="217"/>
        <end position="294"/>
    </location>
</feature>
<gene>
    <name evidence="3" type="ORF">CYCCA115_LOCUS20810</name>
</gene>
<evidence type="ECO:0000313" key="4">
    <source>
        <dbReference type="Proteomes" id="UP001295423"/>
    </source>
</evidence>
<feature type="region of interest" description="Disordered" evidence="2">
    <location>
        <begin position="608"/>
        <end position="722"/>
    </location>
</feature>
<protein>
    <recommendedName>
        <fullName evidence="5">MORN repeat-containing protein 5</fullName>
    </recommendedName>
</protein>